<protein>
    <recommendedName>
        <fullName evidence="1">Two component regulator three Y domain-containing protein</fullName>
    </recommendedName>
</protein>
<gene>
    <name evidence="2" type="ORF">BK784_26145</name>
</gene>
<dbReference type="InterPro" id="IPR011123">
    <property type="entry name" value="Y_Y_Y"/>
</dbReference>
<dbReference type="Proteomes" id="UP000195160">
    <property type="component" value="Unassembled WGS sequence"/>
</dbReference>
<proteinExistence type="predicted"/>
<dbReference type="Pfam" id="PF07495">
    <property type="entry name" value="Y_Y_Y"/>
    <property type="match status" value="1"/>
</dbReference>
<name>A0A9X6MTQ4_BACTV</name>
<accession>A0A9X6MTQ4</accession>
<organism evidence="2 3">
    <name type="scientific">Bacillus thuringiensis subsp. medellin</name>
    <dbReference type="NCBI Taxonomy" id="79672"/>
    <lineage>
        <taxon>Bacteria</taxon>
        <taxon>Bacillati</taxon>
        <taxon>Bacillota</taxon>
        <taxon>Bacilli</taxon>
        <taxon>Bacillales</taxon>
        <taxon>Bacillaceae</taxon>
        <taxon>Bacillus</taxon>
        <taxon>Bacillus cereus group</taxon>
    </lineage>
</organism>
<dbReference type="EMBL" id="MOOV01000226">
    <property type="protein sequence ID" value="OUB90309.1"/>
    <property type="molecule type" value="Genomic_DNA"/>
</dbReference>
<dbReference type="RefSeq" id="WP_179194317.1">
    <property type="nucleotide sequence ID" value="NZ_MOOV01000226.1"/>
</dbReference>
<dbReference type="AlphaFoldDB" id="A0A9X6MTQ4"/>
<feature type="domain" description="Two component regulator three Y" evidence="1">
    <location>
        <begin position="6"/>
        <end position="56"/>
    </location>
</feature>
<evidence type="ECO:0000259" key="1">
    <source>
        <dbReference type="Pfam" id="PF07495"/>
    </source>
</evidence>
<sequence length="59" mass="6862">MKAIAEGSTEPEYRYFIRDEKGNLTTLQEYSNKDTVTWKPTKAGTYTIIVDAKDKKPRY</sequence>
<reference evidence="2 3" key="1">
    <citation type="submission" date="2016-10" db="EMBL/GenBank/DDBJ databases">
        <title>Comparative genomics of Bacillus thuringiensis reveals a path to pathogens against multiple invertebrate hosts.</title>
        <authorList>
            <person name="Zheng J."/>
            <person name="Gao Q."/>
            <person name="Liu H."/>
            <person name="Peng D."/>
            <person name="Ruan L."/>
            <person name="Sun M."/>
        </authorList>
    </citation>
    <scope>NUCLEOTIDE SEQUENCE [LARGE SCALE GENOMIC DNA]</scope>
    <source>
        <strain evidence="2">T30001</strain>
    </source>
</reference>
<evidence type="ECO:0000313" key="3">
    <source>
        <dbReference type="Proteomes" id="UP000195160"/>
    </source>
</evidence>
<evidence type="ECO:0000313" key="2">
    <source>
        <dbReference type="EMBL" id="OUB90309.1"/>
    </source>
</evidence>
<comment type="caution">
    <text evidence="2">The sequence shown here is derived from an EMBL/GenBank/DDBJ whole genome shotgun (WGS) entry which is preliminary data.</text>
</comment>